<sequence>MTFGTHVTGAPGVGRATVGTPEEPPVPIGPGAHTDRTGAARVGAWRLPPGMRVETRDVSVRWK</sequence>
<gene>
    <name evidence="2" type="ORF">FRZ03_24720</name>
</gene>
<reference evidence="2" key="1">
    <citation type="journal article" date="2019" name="Microbiol. Resour. Announc.">
        <title>Draft Genomic Sequences of Streptomyces misionensis and Streptomyces albidoflavus, bacteria applied for phytopathogen biocontrol.</title>
        <authorList>
            <person name="Pylro V."/>
            <person name="Dias A."/>
            <person name="Andreote F."/>
            <person name="Varani A."/>
            <person name="Andreote C."/>
            <person name="Bernardo E."/>
            <person name="Martins T."/>
        </authorList>
    </citation>
    <scope>NUCLEOTIDE SEQUENCE [LARGE SCALE GENOMIC DNA]</scope>
    <source>
        <strain evidence="2">66</strain>
    </source>
</reference>
<dbReference type="Proteomes" id="UP000320481">
    <property type="component" value="Unassembled WGS sequence"/>
</dbReference>
<accession>A0A5C6J9W8</accession>
<comment type="caution">
    <text evidence="2">The sequence shown here is derived from an EMBL/GenBank/DDBJ whole genome shotgun (WGS) entry which is preliminary data.</text>
</comment>
<dbReference type="EMBL" id="VOGW01000143">
    <property type="protein sequence ID" value="TWV37760.1"/>
    <property type="molecule type" value="Genomic_DNA"/>
</dbReference>
<feature type="region of interest" description="Disordered" evidence="1">
    <location>
        <begin position="1"/>
        <end position="36"/>
    </location>
</feature>
<keyword evidence="3" id="KW-1185">Reference proteome</keyword>
<dbReference type="RefSeq" id="WP_146467336.1">
    <property type="nucleotide sequence ID" value="NZ_VOGW01000143.1"/>
</dbReference>
<name>A0A5C6J9W8_9ACTN</name>
<proteinExistence type="predicted"/>
<evidence type="ECO:0000313" key="3">
    <source>
        <dbReference type="Proteomes" id="UP000320481"/>
    </source>
</evidence>
<dbReference type="AlphaFoldDB" id="A0A5C6J9W8"/>
<evidence type="ECO:0000256" key="1">
    <source>
        <dbReference type="SAM" id="MobiDB-lite"/>
    </source>
</evidence>
<evidence type="ECO:0000313" key="2">
    <source>
        <dbReference type="EMBL" id="TWV37760.1"/>
    </source>
</evidence>
<organism evidence="2 3">
    <name type="scientific">Streptomyces misionensis</name>
    <dbReference type="NCBI Taxonomy" id="67331"/>
    <lineage>
        <taxon>Bacteria</taxon>
        <taxon>Bacillati</taxon>
        <taxon>Actinomycetota</taxon>
        <taxon>Actinomycetes</taxon>
        <taxon>Kitasatosporales</taxon>
        <taxon>Streptomycetaceae</taxon>
        <taxon>Streptomyces</taxon>
    </lineage>
</organism>
<protein>
    <submittedName>
        <fullName evidence="2">Uncharacterized protein</fullName>
    </submittedName>
</protein>